<feature type="compositionally biased region" description="Low complexity" evidence="7">
    <location>
        <begin position="193"/>
        <end position="208"/>
    </location>
</feature>
<keyword evidence="3 5" id="KW-0371">Homeobox</keyword>
<evidence type="ECO:0000256" key="3">
    <source>
        <dbReference type="ARBA" id="ARBA00023155"/>
    </source>
</evidence>
<dbReference type="InterPro" id="IPR017970">
    <property type="entry name" value="Homeobox_CS"/>
</dbReference>
<dbReference type="Pfam" id="PF00046">
    <property type="entry name" value="Homeodomain"/>
    <property type="match status" value="1"/>
</dbReference>
<dbReference type="SMART" id="SM00389">
    <property type="entry name" value="HOX"/>
    <property type="match status" value="1"/>
</dbReference>
<dbReference type="PROSITE" id="PS50071">
    <property type="entry name" value="HOMEOBOX_2"/>
    <property type="match status" value="1"/>
</dbReference>
<dbReference type="InterPro" id="IPR009057">
    <property type="entry name" value="Homeodomain-like_sf"/>
</dbReference>
<feature type="region of interest" description="Disordered" evidence="7">
    <location>
        <begin position="93"/>
        <end position="137"/>
    </location>
</feature>
<feature type="DNA-binding region" description="Homeobox" evidence="5">
    <location>
        <begin position="132"/>
        <end position="191"/>
    </location>
</feature>
<accession>A0ABN7B659</accession>
<name>A0ABN7B659_9HEMI</name>
<feature type="region of interest" description="Disordered" evidence="7">
    <location>
        <begin position="190"/>
        <end position="246"/>
    </location>
</feature>
<gene>
    <name evidence="9" type="ORF">NTJ_11923</name>
</gene>
<evidence type="ECO:0000256" key="6">
    <source>
        <dbReference type="RuleBase" id="RU000682"/>
    </source>
</evidence>
<dbReference type="InterPro" id="IPR001356">
    <property type="entry name" value="HD"/>
</dbReference>
<dbReference type="GO" id="GO:0003677">
    <property type="term" value="F:DNA binding"/>
    <property type="evidence" value="ECO:0007669"/>
    <property type="project" value="UniProtKB-KW"/>
</dbReference>
<keyword evidence="2 5" id="KW-0238">DNA-binding</keyword>
<evidence type="ECO:0000256" key="2">
    <source>
        <dbReference type="ARBA" id="ARBA00023125"/>
    </source>
</evidence>
<dbReference type="PANTHER" id="PTHR24340:SF70">
    <property type="entry name" value="NK7.1, ISOFORM A"/>
    <property type="match status" value="1"/>
</dbReference>
<dbReference type="PROSITE" id="PS00027">
    <property type="entry name" value="HOMEOBOX_1"/>
    <property type="match status" value="1"/>
</dbReference>
<protein>
    <submittedName>
        <fullName evidence="9">Homeobox protein</fullName>
    </submittedName>
</protein>
<evidence type="ECO:0000313" key="10">
    <source>
        <dbReference type="Proteomes" id="UP001307889"/>
    </source>
</evidence>
<evidence type="ECO:0000259" key="8">
    <source>
        <dbReference type="PROSITE" id="PS50071"/>
    </source>
</evidence>
<proteinExistence type="predicted"/>
<dbReference type="InterPro" id="IPR050394">
    <property type="entry name" value="Homeobox_NK-like"/>
</dbReference>
<feature type="region of interest" description="Disordered" evidence="7">
    <location>
        <begin position="1"/>
        <end position="29"/>
    </location>
</feature>
<evidence type="ECO:0000256" key="4">
    <source>
        <dbReference type="ARBA" id="ARBA00023242"/>
    </source>
</evidence>
<comment type="subcellular location">
    <subcellularLocation>
        <location evidence="1 5 6">Nucleus</location>
    </subcellularLocation>
</comment>
<dbReference type="CDD" id="cd00086">
    <property type="entry name" value="homeodomain"/>
    <property type="match status" value="1"/>
</dbReference>
<dbReference type="EMBL" id="AP028918">
    <property type="protein sequence ID" value="BES99107.1"/>
    <property type="molecule type" value="Genomic_DNA"/>
</dbReference>
<organism evidence="9 10">
    <name type="scientific">Nesidiocoris tenuis</name>
    <dbReference type="NCBI Taxonomy" id="355587"/>
    <lineage>
        <taxon>Eukaryota</taxon>
        <taxon>Metazoa</taxon>
        <taxon>Ecdysozoa</taxon>
        <taxon>Arthropoda</taxon>
        <taxon>Hexapoda</taxon>
        <taxon>Insecta</taxon>
        <taxon>Pterygota</taxon>
        <taxon>Neoptera</taxon>
        <taxon>Paraneoptera</taxon>
        <taxon>Hemiptera</taxon>
        <taxon>Heteroptera</taxon>
        <taxon>Panheteroptera</taxon>
        <taxon>Cimicomorpha</taxon>
        <taxon>Miridae</taxon>
        <taxon>Dicyphina</taxon>
        <taxon>Nesidiocoris</taxon>
    </lineage>
</organism>
<sequence length="246" mass="27151">MDEASTEAERLTINNNNNNQSVPSAPRKTTWHEHVYACPPKTPTAHYIRDILGWADDQQKDDQQPLNLTCRTFRTPTSTTPSADVKAEVVSGTAASSLPGAPVRAANPKKRNNPKDSPSSDDRSSEDGERKRKKARTTFTGRQIFELERQFELKKYLSSSERSEMAKLLSVTETQVKIWFQNRRTKWKKHDSVTANSNNNNGVTSNASPANVANEATRGGSTTGAESSEESCLSEDAKVPNSPTRA</sequence>
<dbReference type="PANTHER" id="PTHR24340">
    <property type="entry name" value="HOMEOBOX PROTEIN NKX"/>
    <property type="match status" value="1"/>
</dbReference>
<keyword evidence="10" id="KW-1185">Reference proteome</keyword>
<feature type="compositionally biased region" description="Low complexity" evidence="7">
    <location>
        <begin position="215"/>
        <end position="226"/>
    </location>
</feature>
<evidence type="ECO:0000256" key="1">
    <source>
        <dbReference type="ARBA" id="ARBA00004123"/>
    </source>
</evidence>
<evidence type="ECO:0000313" key="9">
    <source>
        <dbReference type="EMBL" id="BES99107.1"/>
    </source>
</evidence>
<evidence type="ECO:0000256" key="7">
    <source>
        <dbReference type="SAM" id="MobiDB-lite"/>
    </source>
</evidence>
<keyword evidence="4 5" id="KW-0539">Nucleus</keyword>
<reference evidence="9 10" key="1">
    <citation type="submission" date="2023-09" db="EMBL/GenBank/DDBJ databases">
        <title>Nesidiocoris tenuis whole genome shotgun sequence.</title>
        <authorList>
            <person name="Shibata T."/>
            <person name="Shimoda M."/>
            <person name="Kobayashi T."/>
            <person name="Uehara T."/>
        </authorList>
    </citation>
    <scope>NUCLEOTIDE SEQUENCE [LARGE SCALE GENOMIC DNA]</scope>
    <source>
        <strain evidence="9 10">Japan</strain>
    </source>
</reference>
<dbReference type="PRINTS" id="PR00024">
    <property type="entry name" value="HOMEOBOX"/>
</dbReference>
<dbReference type="SUPFAM" id="SSF46689">
    <property type="entry name" value="Homeodomain-like"/>
    <property type="match status" value="1"/>
</dbReference>
<dbReference type="Gene3D" id="1.10.10.60">
    <property type="entry name" value="Homeodomain-like"/>
    <property type="match status" value="1"/>
</dbReference>
<feature type="compositionally biased region" description="Basic and acidic residues" evidence="7">
    <location>
        <begin position="118"/>
        <end position="130"/>
    </location>
</feature>
<evidence type="ECO:0000256" key="5">
    <source>
        <dbReference type="PROSITE-ProRule" id="PRU00108"/>
    </source>
</evidence>
<feature type="domain" description="Homeobox" evidence="8">
    <location>
        <begin position="130"/>
        <end position="190"/>
    </location>
</feature>
<dbReference type="InterPro" id="IPR020479">
    <property type="entry name" value="HD_metazoa"/>
</dbReference>
<dbReference type="Proteomes" id="UP001307889">
    <property type="component" value="Chromosome 10"/>
</dbReference>